<keyword evidence="2" id="KW-0560">Oxidoreductase</keyword>
<reference evidence="2 3" key="1">
    <citation type="submission" date="2020-08" db="EMBL/GenBank/DDBJ databases">
        <title>Genomic Encyclopedia of Type Strains, Phase IV (KMG-IV): sequencing the most valuable type-strain genomes for metagenomic binning, comparative biology and taxonomic classification.</title>
        <authorList>
            <person name="Goeker M."/>
        </authorList>
    </citation>
    <scope>NUCLEOTIDE SEQUENCE [LARGE SCALE GENOMIC DNA]</scope>
    <source>
        <strain evidence="2 3">DSM 25895</strain>
    </source>
</reference>
<evidence type="ECO:0000259" key="1">
    <source>
        <dbReference type="PROSITE" id="PS51725"/>
    </source>
</evidence>
<gene>
    <name evidence="2" type="ORF">FHS88_000569</name>
</gene>
<dbReference type="AlphaFoldDB" id="A0A840XP09"/>
<dbReference type="RefSeq" id="WP_184481069.1">
    <property type="nucleotide sequence ID" value="NZ_JAAEDJ010000199.1"/>
</dbReference>
<keyword evidence="3" id="KW-1185">Reference proteome</keyword>
<proteinExistence type="predicted"/>
<protein>
    <submittedName>
        <fullName evidence="2">Heme-degrading monooxygenase HmoA</fullName>
    </submittedName>
</protein>
<dbReference type="EMBL" id="JACIJE010000001">
    <property type="protein sequence ID" value="MBB5688459.1"/>
    <property type="molecule type" value="Genomic_DNA"/>
</dbReference>
<dbReference type="Pfam" id="PF03992">
    <property type="entry name" value="ABM"/>
    <property type="match status" value="1"/>
</dbReference>
<dbReference type="InterPro" id="IPR007138">
    <property type="entry name" value="ABM_dom"/>
</dbReference>
<keyword evidence="2" id="KW-0503">Monooxygenase</keyword>
<evidence type="ECO:0000313" key="3">
    <source>
        <dbReference type="Proteomes" id="UP000562254"/>
    </source>
</evidence>
<accession>A0A840XP09</accession>
<sequence length="107" mass="12030">MFVATNRFRVIPAEAERFEQAWLTRESHLHEVEGFLAFHLLKGPQAEDHILYASTSFWASREAFEAWTRSEQFRRAHAGAGAVSKPTTLGPPQFEGFAVLQTITAPA</sequence>
<name>A0A840XP09_9PROT</name>
<dbReference type="PANTHER" id="PTHR34474:SF2">
    <property type="entry name" value="SIGNAL TRANSDUCTION PROTEIN TRAP"/>
    <property type="match status" value="1"/>
</dbReference>
<dbReference type="PANTHER" id="PTHR34474">
    <property type="entry name" value="SIGNAL TRANSDUCTION PROTEIN TRAP"/>
    <property type="match status" value="1"/>
</dbReference>
<dbReference type="PROSITE" id="PS51725">
    <property type="entry name" value="ABM"/>
    <property type="match status" value="1"/>
</dbReference>
<organism evidence="2 3">
    <name type="scientific">Neoroseomonas alkaliterrae</name>
    <dbReference type="NCBI Taxonomy" id="1452450"/>
    <lineage>
        <taxon>Bacteria</taxon>
        <taxon>Pseudomonadati</taxon>
        <taxon>Pseudomonadota</taxon>
        <taxon>Alphaproteobacteria</taxon>
        <taxon>Acetobacterales</taxon>
        <taxon>Acetobacteraceae</taxon>
        <taxon>Neoroseomonas</taxon>
    </lineage>
</organism>
<dbReference type="InterPro" id="IPR011008">
    <property type="entry name" value="Dimeric_a/b-barrel"/>
</dbReference>
<feature type="domain" description="ABM" evidence="1">
    <location>
        <begin position="2"/>
        <end position="97"/>
    </location>
</feature>
<dbReference type="GO" id="GO:0004497">
    <property type="term" value="F:monooxygenase activity"/>
    <property type="evidence" value="ECO:0007669"/>
    <property type="project" value="UniProtKB-KW"/>
</dbReference>
<dbReference type="Gene3D" id="3.30.70.100">
    <property type="match status" value="1"/>
</dbReference>
<dbReference type="SUPFAM" id="SSF54909">
    <property type="entry name" value="Dimeric alpha+beta barrel"/>
    <property type="match status" value="1"/>
</dbReference>
<dbReference type="Proteomes" id="UP000562254">
    <property type="component" value="Unassembled WGS sequence"/>
</dbReference>
<dbReference type="InterPro" id="IPR050404">
    <property type="entry name" value="Heme-degrading_MO"/>
</dbReference>
<comment type="caution">
    <text evidence="2">The sequence shown here is derived from an EMBL/GenBank/DDBJ whole genome shotgun (WGS) entry which is preliminary data.</text>
</comment>
<evidence type="ECO:0000313" key="2">
    <source>
        <dbReference type="EMBL" id="MBB5688459.1"/>
    </source>
</evidence>